<evidence type="ECO:0000313" key="1">
    <source>
        <dbReference type="EMBL" id="MBK1644721.1"/>
    </source>
</evidence>
<protein>
    <submittedName>
        <fullName evidence="1">Uncharacterized protein</fullName>
    </submittedName>
</protein>
<dbReference type="RefSeq" id="WP_200387533.1">
    <property type="nucleotide sequence ID" value="NZ_NRSD01000007.1"/>
</dbReference>
<name>A0A9X1B965_9GAMM</name>
<evidence type="ECO:0000313" key="2">
    <source>
        <dbReference type="Proteomes" id="UP001138802"/>
    </source>
</evidence>
<gene>
    <name evidence="1" type="ORF">CKO25_08685</name>
</gene>
<organism evidence="1 2">
    <name type="scientific">Thiocapsa imhoffii</name>
    <dbReference type="NCBI Taxonomy" id="382777"/>
    <lineage>
        <taxon>Bacteria</taxon>
        <taxon>Pseudomonadati</taxon>
        <taxon>Pseudomonadota</taxon>
        <taxon>Gammaproteobacteria</taxon>
        <taxon>Chromatiales</taxon>
        <taxon>Chromatiaceae</taxon>
        <taxon>Thiocapsa</taxon>
    </lineage>
</organism>
<dbReference type="AlphaFoldDB" id="A0A9X1B965"/>
<dbReference type="Proteomes" id="UP001138802">
    <property type="component" value="Unassembled WGS sequence"/>
</dbReference>
<dbReference type="EMBL" id="NRSD01000007">
    <property type="protein sequence ID" value="MBK1644721.1"/>
    <property type="molecule type" value="Genomic_DNA"/>
</dbReference>
<comment type="caution">
    <text evidence="1">The sequence shown here is derived from an EMBL/GenBank/DDBJ whole genome shotgun (WGS) entry which is preliminary data.</text>
</comment>
<proteinExistence type="predicted"/>
<keyword evidence="2" id="KW-1185">Reference proteome</keyword>
<reference evidence="1 2" key="1">
    <citation type="journal article" date="2020" name="Microorganisms">
        <title>Osmotic Adaptation and Compatible Solute Biosynthesis of Phototrophic Bacteria as Revealed from Genome Analyses.</title>
        <authorList>
            <person name="Imhoff J.F."/>
            <person name="Rahn T."/>
            <person name="Kunzel S."/>
            <person name="Keller A."/>
            <person name="Neulinger S.C."/>
        </authorList>
    </citation>
    <scope>NUCLEOTIDE SEQUENCE [LARGE SCALE GENOMIC DNA]</scope>
    <source>
        <strain evidence="1 2">DSM 21303</strain>
    </source>
</reference>
<accession>A0A9X1B965</accession>
<sequence>MNDTLRKIKERASRTQSSVALEQDASLASVRRRHQAAWPLLQAFAEIQDHFVKIDVLKRIWPTDYDRRPDRAHGLVIAYLGGDEAPFGLMLRIPAGTRVFEVQETWDGRLLYVSARETDGARPLSWQYDTPEPWLDGF</sequence>